<evidence type="ECO:0000256" key="2">
    <source>
        <dbReference type="ARBA" id="ARBA00012452"/>
    </source>
</evidence>
<dbReference type="PROSITE" id="PS50404">
    <property type="entry name" value="GST_NTER"/>
    <property type="match status" value="1"/>
</dbReference>
<comment type="catalytic activity">
    <reaction evidence="4">
        <text>RX + glutathione = an S-substituted glutathione + a halide anion + H(+)</text>
        <dbReference type="Rhea" id="RHEA:16437"/>
        <dbReference type="ChEBI" id="CHEBI:15378"/>
        <dbReference type="ChEBI" id="CHEBI:16042"/>
        <dbReference type="ChEBI" id="CHEBI:17792"/>
        <dbReference type="ChEBI" id="CHEBI:57925"/>
        <dbReference type="ChEBI" id="CHEBI:90779"/>
        <dbReference type="EC" id="2.5.1.18"/>
    </reaction>
</comment>
<dbReference type="GO" id="GO:0004364">
    <property type="term" value="F:glutathione transferase activity"/>
    <property type="evidence" value="ECO:0007669"/>
    <property type="project" value="UniProtKB-EC"/>
</dbReference>
<dbReference type="InterPro" id="IPR040079">
    <property type="entry name" value="Glutathione_S-Trfase"/>
</dbReference>
<dbReference type="PANTHER" id="PTHR43900:SF72">
    <property type="entry name" value="GLUTATHIONE S-TRANSFERASE F13"/>
    <property type="match status" value="1"/>
</dbReference>
<dbReference type="SFLD" id="SFLDG01154">
    <property type="entry name" value="Main.5:_Phi-like"/>
    <property type="match status" value="1"/>
</dbReference>
<dbReference type="EC" id="2.5.1.18" evidence="2"/>
<evidence type="ECO:0000313" key="7">
    <source>
        <dbReference type="EMBL" id="KAK6940945.1"/>
    </source>
</evidence>
<dbReference type="GO" id="GO:0006749">
    <property type="term" value="P:glutathione metabolic process"/>
    <property type="evidence" value="ECO:0007669"/>
    <property type="project" value="TreeGrafter"/>
</dbReference>
<dbReference type="PANTHER" id="PTHR43900">
    <property type="entry name" value="GLUTATHIONE S-TRANSFERASE RHO"/>
    <property type="match status" value="1"/>
</dbReference>
<dbReference type="AlphaFoldDB" id="A0AAN8VVY0"/>
<comment type="caution">
    <text evidence="7">The sequence shown here is derived from an EMBL/GenBank/DDBJ whole genome shotgun (WGS) entry which is preliminary data.</text>
</comment>
<dbReference type="InterPro" id="IPR004046">
    <property type="entry name" value="GST_C"/>
</dbReference>
<dbReference type="GO" id="GO:0043295">
    <property type="term" value="F:glutathione binding"/>
    <property type="evidence" value="ECO:0007669"/>
    <property type="project" value="TreeGrafter"/>
</dbReference>
<dbReference type="SUPFAM" id="SSF47616">
    <property type="entry name" value="GST C-terminal domain-like"/>
    <property type="match status" value="1"/>
</dbReference>
<keyword evidence="8" id="KW-1185">Reference proteome</keyword>
<evidence type="ECO:0000259" key="5">
    <source>
        <dbReference type="PROSITE" id="PS50404"/>
    </source>
</evidence>
<dbReference type="CDD" id="cd03187">
    <property type="entry name" value="GST_C_Phi"/>
    <property type="match status" value="1"/>
</dbReference>
<dbReference type="InterPro" id="IPR004045">
    <property type="entry name" value="Glutathione_S-Trfase_N"/>
</dbReference>
<evidence type="ECO:0000256" key="3">
    <source>
        <dbReference type="ARBA" id="ARBA00022679"/>
    </source>
</evidence>
<proteinExistence type="inferred from homology"/>
<evidence type="ECO:0000259" key="6">
    <source>
        <dbReference type="PROSITE" id="PS50405"/>
    </source>
</evidence>
<sequence>MGLKVYGLPMSTCATRVLICLHEKGLEFEFVPVNLFGGEHKQPPFLEKNPFGQIPVLEDGDLTLFESRAITGYIADKFKDTGCDLIRHGDCNEAAVVRVWVEVEAQQYNPAIQPIVYQCLVAPLIGKTSDQKIIDESLEKLGNVLDVYEARLSKTKYLAGDHFTLADLHHLSYTFYFMKTPYASLIESRPHVKAWWEDISSRPAFVKVSVNMKYDFYRCEFDPVNGGEMSQLEYHNFLKPKLSNGELG</sequence>
<dbReference type="SUPFAM" id="SSF52833">
    <property type="entry name" value="Thioredoxin-like"/>
    <property type="match status" value="1"/>
</dbReference>
<dbReference type="EMBL" id="JBAMMX010000005">
    <property type="protein sequence ID" value="KAK6940945.1"/>
    <property type="molecule type" value="Genomic_DNA"/>
</dbReference>
<evidence type="ECO:0000256" key="1">
    <source>
        <dbReference type="ARBA" id="ARBA00010128"/>
    </source>
</evidence>
<dbReference type="PROSITE" id="PS50405">
    <property type="entry name" value="GST_CTER"/>
    <property type="match status" value="1"/>
</dbReference>
<evidence type="ECO:0000256" key="4">
    <source>
        <dbReference type="ARBA" id="ARBA00047960"/>
    </source>
</evidence>
<evidence type="ECO:0000313" key="8">
    <source>
        <dbReference type="Proteomes" id="UP001370490"/>
    </source>
</evidence>
<reference evidence="7 8" key="1">
    <citation type="submission" date="2023-12" db="EMBL/GenBank/DDBJ databases">
        <title>A high-quality genome assembly for Dillenia turbinata (Dilleniales).</title>
        <authorList>
            <person name="Chanderbali A."/>
        </authorList>
    </citation>
    <scope>NUCLEOTIDE SEQUENCE [LARGE SCALE GENOMIC DNA]</scope>
    <source>
        <strain evidence="7">LSX21</strain>
        <tissue evidence="7">Leaf</tissue>
    </source>
</reference>
<dbReference type="InterPro" id="IPR010987">
    <property type="entry name" value="Glutathione-S-Trfase_C-like"/>
</dbReference>
<dbReference type="InterPro" id="IPR036282">
    <property type="entry name" value="Glutathione-S-Trfase_C_sf"/>
</dbReference>
<dbReference type="SFLD" id="SFLDG00358">
    <property type="entry name" value="Main_(cytGST)"/>
    <property type="match status" value="1"/>
</dbReference>
<comment type="similarity">
    <text evidence="1">Belongs to the GST superfamily. Phi family.</text>
</comment>
<dbReference type="InterPro" id="IPR034347">
    <property type="entry name" value="GST_Phi_C"/>
</dbReference>
<dbReference type="Gene3D" id="3.40.30.10">
    <property type="entry name" value="Glutaredoxin"/>
    <property type="match status" value="1"/>
</dbReference>
<feature type="domain" description="GST N-terminal" evidence="5">
    <location>
        <begin position="1"/>
        <end position="82"/>
    </location>
</feature>
<organism evidence="7 8">
    <name type="scientific">Dillenia turbinata</name>
    <dbReference type="NCBI Taxonomy" id="194707"/>
    <lineage>
        <taxon>Eukaryota</taxon>
        <taxon>Viridiplantae</taxon>
        <taxon>Streptophyta</taxon>
        <taxon>Embryophyta</taxon>
        <taxon>Tracheophyta</taxon>
        <taxon>Spermatophyta</taxon>
        <taxon>Magnoliopsida</taxon>
        <taxon>eudicotyledons</taxon>
        <taxon>Gunneridae</taxon>
        <taxon>Pentapetalae</taxon>
        <taxon>Dilleniales</taxon>
        <taxon>Dilleniaceae</taxon>
        <taxon>Dillenia</taxon>
    </lineage>
</organism>
<dbReference type="Pfam" id="PF00043">
    <property type="entry name" value="GST_C"/>
    <property type="match status" value="1"/>
</dbReference>
<accession>A0AAN8VVY0</accession>
<protein>
    <recommendedName>
        <fullName evidence="2">glutathione transferase</fullName>
        <ecNumber evidence="2">2.5.1.18</ecNumber>
    </recommendedName>
</protein>
<dbReference type="Gene3D" id="1.20.1050.10">
    <property type="match status" value="1"/>
</dbReference>
<dbReference type="Proteomes" id="UP001370490">
    <property type="component" value="Unassembled WGS sequence"/>
</dbReference>
<dbReference type="GO" id="GO:0009407">
    <property type="term" value="P:toxin catabolic process"/>
    <property type="evidence" value="ECO:0007669"/>
    <property type="project" value="UniProtKB-ARBA"/>
</dbReference>
<keyword evidence="3" id="KW-0808">Transferase</keyword>
<dbReference type="CDD" id="cd03053">
    <property type="entry name" value="GST_N_Phi"/>
    <property type="match status" value="1"/>
</dbReference>
<dbReference type="InterPro" id="IPR036249">
    <property type="entry name" value="Thioredoxin-like_sf"/>
</dbReference>
<gene>
    <name evidence="7" type="ORF">RJ641_030476</name>
</gene>
<dbReference type="Pfam" id="PF02798">
    <property type="entry name" value="GST_N"/>
    <property type="match status" value="1"/>
</dbReference>
<feature type="domain" description="GST C-terminal" evidence="6">
    <location>
        <begin position="90"/>
        <end position="221"/>
    </location>
</feature>
<name>A0AAN8VVY0_9MAGN</name>
<dbReference type="FunFam" id="1.20.1050.10:FF:000004">
    <property type="entry name" value="Glutathione S-transferase F2"/>
    <property type="match status" value="1"/>
</dbReference>
<dbReference type="GO" id="GO:0005737">
    <property type="term" value="C:cytoplasm"/>
    <property type="evidence" value="ECO:0007669"/>
    <property type="project" value="TreeGrafter"/>
</dbReference>
<dbReference type="FunFam" id="3.40.30.10:FF:000016">
    <property type="entry name" value="Glutathione S-transferase F2"/>
    <property type="match status" value="1"/>
</dbReference>
<dbReference type="SFLD" id="SFLDS00019">
    <property type="entry name" value="Glutathione_Transferase_(cytos"/>
    <property type="match status" value="1"/>
</dbReference>